<comment type="caution">
    <text evidence="10">The sequence shown here is derived from an EMBL/GenBank/DDBJ whole genome shotgun (WGS) entry which is preliminary data.</text>
</comment>
<dbReference type="GO" id="GO:0016020">
    <property type="term" value="C:membrane"/>
    <property type="evidence" value="ECO:0007669"/>
    <property type="project" value="UniProtKB-SubCell"/>
</dbReference>
<feature type="transmembrane region" description="Helical" evidence="8">
    <location>
        <begin position="89"/>
        <end position="109"/>
    </location>
</feature>
<feature type="region of interest" description="Disordered" evidence="7">
    <location>
        <begin position="1"/>
        <end position="49"/>
    </location>
</feature>
<dbReference type="Pfam" id="PF00324">
    <property type="entry name" value="AA_permease"/>
    <property type="match status" value="1"/>
</dbReference>
<keyword evidence="4" id="KW-0029">Amino-acid transport</keyword>
<keyword evidence="5 8" id="KW-1133">Transmembrane helix</keyword>
<accession>A0AAD9FQT9</accession>
<feature type="transmembrane region" description="Helical" evidence="8">
    <location>
        <begin position="496"/>
        <end position="515"/>
    </location>
</feature>
<gene>
    <name evidence="10" type="ORF">DB88DRAFT_490647</name>
</gene>
<keyword evidence="2" id="KW-0813">Transport</keyword>
<evidence type="ECO:0000256" key="8">
    <source>
        <dbReference type="SAM" id="Phobius"/>
    </source>
</evidence>
<feature type="transmembrane region" description="Helical" evidence="8">
    <location>
        <begin position="393"/>
        <end position="412"/>
    </location>
</feature>
<feature type="transmembrane region" description="Helical" evidence="8">
    <location>
        <begin position="424"/>
        <end position="446"/>
    </location>
</feature>
<evidence type="ECO:0000256" key="4">
    <source>
        <dbReference type="ARBA" id="ARBA00022970"/>
    </source>
</evidence>
<evidence type="ECO:0000256" key="2">
    <source>
        <dbReference type="ARBA" id="ARBA00022448"/>
    </source>
</evidence>
<dbReference type="AlphaFoldDB" id="A0AAD9FQT9"/>
<dbReference type="EMBL" id="JAODAN010000005">
    <property type="protein sequence ID" value="KAK1924493.1"/>
    <property type="molecule type" value="Genomic_DNA"/>
</dbReference>
<dbReference type="PROSITE" id="PS00218">
    <property type="entry name" value="AMINO_ACID_PERMEASE_1"/>
    <property type="match status" value="1"/>
</dbReference>
<dbReference type="InterPro" id="IPR004840">
    <property type="entry name" value="Amino_acid_permease_CS"/>
</dbReference>
<feature type="transmembrane region" description="Helical" evidence="8">
    <location>
        <begin position="63"/>
        <end position="83"/>
    </location>
</feature>
<sequence length="567" mass="62489">MSKFEEIGVQQQPLPPSYDSNEKKNDTYRPTSVEIDGVGSGEEPILPREEETHRALKPRQISMIALGGAIGTGLVIGSGTSLARSGPGSLFISYCVMGACCYGVLVALGEMSTKYPSKKGFAGHATRCVDPAFGFATALVYLCKYLIISPNQIVAGSLVMRYWNQSINGAAWVTIFIAFVIAINCLGIKWFGEVEFWLSLIKIITLTGLILLGLIIDLGGVPGQERIGFRYWQDGRAFKPYKRTGDLGKFLGFVNALVLALFAYMGTELVGVTVGEAKNPRKTVPAAIRKTFYRIVFFYILGVLIVGMIVDSSSTLLAQAAKKGTGGGASASPFVVAIESAGIKVLPHIINACLLLFTLSAANSDQYIATRTLYGLAMDGNAPRIFRKCTRRGVPWVAFMFTGAFMGLAYLVASSDALSIFNYFVQSVTVFGSLTWISILASHVAFMRGMKKQGIPRATLPYIAPLQPYLTYFSLFFTCALTFFKGFDAFMPFDYKLFITSYIGIPVYVFGYIGFKLIRRTKYVRIEEMDLTSGAREFHDIEDEVEKDSGYSEMNWKQKVIYNIKNW</sequence>
<proteinExistence type="predicted"/>
<evidence type="ECO:0000256" key="7">
    <source>
        <dbReference type="SAM" id="MobiDB-lite"/>
    </source>
</evidence>
<protein>
    <submittedName>
        <fullName evidence="10">Amino acid transporter</fullName>
    </submittedName>
</protein>
<feature type="transmembrane region" description="Helical" evidence="8">
    <location>
        <begin position="250"/>
        <end position="272"/>
    </location>
</feature>
<dbReference type="Proteomes" id="UP001182556">
    <property type="component" value="Unassembled WGS sequence"/>
</dbReference>
<reference evidence="10" key="1">
    <citation type="submission" date="2023-02" db="EMBL/GenBank/DDBJ databases">
        <title>Identification and recombinant expression of a fungal hydrolase from Papiliotrema laurentii that hydrolyzes apple cutin and clears colloidal polyester polyurethane.</title>
        <authorList>
            <consortium name="DOE Joint Genome Institute"/>
            <person name="Roman V.A."/>
            <person name="Bojanowski C."/>
            <person name="Crable B.R."/>
            <person name="Wagner D.N."/>
            <person name="Hung C.S."/>
            <person name="Nadeau L.J."/>
            <person name="Schratz L."/>
            <person name="Haridas S."/>
            <person name="Pangilinan J."/>
            <person name="Lipzen A."/>
            <person name="Na H."/>
            <person name="Yan M."/>
            <person name="Ng V."/>
            <person name="Grigoriev I.V."/>
            <person name="Spatafora J.W."/>
            <person name="Barlow D."/>
            <person name="Biffinger J."/>
            <person name="Kelley-Loughnane N."/>
            <person name="Varaljay V.A."/>
            <person name="Crookes-Goodson W.J."/>
        </authorList>
    </citation>
    <scope>NUCLEOTIDE SEQUENCE</scope>
    <source>
        <strain evidence="10">5307AH</strain>
    </source>
</reference>
<dbReference type="Gene3D" id="1.20.1740.10">
    <property type="entry name" value="Amino acid/polyamine transporter I"/>
    <property type="match status" value="1"/>
</dbReference>
<dbReference type="InterPro" id="IPR004841">
    <property type="entry name" value="AA-permease/SLC12A_dom"/>
</dbReference>
<keyword evidence="6 8" id="KW-0472">Membrane</keyword>
<dbReference type="GO" id="GO:0015171">
    <property type="term" value="F:amino acid transmembrane transporter activity"/>
    <property type="evidence" value="ECO:0007669"/>
    <property type="project" value="TreeGrafter"/>
</dbReference>
<dbReference type="InterPro" id="IPR050524">
    <property type="entry name" value="APC_YAT"/>
</dbReference>
<keyword evidence="11" id="KW-1185">Reference proteome</keyword>
<feature type="transmembrane region" description="Helical" evidence="8">
    <location>
        <begin position="170"/>
        <end position="190"/>
    </location>
</feature>
<evidence type="ECO:0000256" key="5">
    <source>
        <dbReference type="ARBA" id="ARBA00022989"/>
    </source>
</evidence>
<name>A0AAD9FQT9_PAPLA</name>
<comment type="subcellular location">
    <subcellularLocation>
        <location evidence="1">Membrane</location>
        <topology evidence="1">Multi-pass membrane protein</topology>
    </subcellularLocation>
</comment>
<evidence type="ECO:0000259" key="9">
    <source>
        <dbReference type="Pfam" id="PF00324"/>
    </source>
</evidence>
<feature type="transmembrane region" description="Helical" evidence="8">
    <location>
        <begin position="196"/>
        <end position="216"/>
    </location>
</feature>
<dbReference type="PANTHER" id="PTHR43341">
    <property type="entry name" value="AMINO ACID PERMEASE"/>
    <property type="match status" value="1"/>
</dbReference>
<dbReference type="PANTHER" id="PTHR43341:SF9">
    <property type="entry name" value="DICARBOXYLIC AMINO ACID PERMEASE"/>
    <property type="match status" value="1"/>
</dbReference>
<keyword evidence="3 8" id="KW-0812">Transmembrane</keyword>
<feature type="domain" description="Amino acid permease/ SLC12A" evidence="9">
    <location>
        <begin position="61"/>
        <end position="523"/>
    </location>
</feature>
<feature type="transmembrane region" description="Helical" evidence="8">
    <location>
        <begin position="292"/>
        <end position="310"/>
    </location>
</feature>
<dbReference type="FunFam" id="1.20.1740.10:FF:000006">
    <property type="entry name" value="General amino acid permease"/>
    <property type="match status" value="1"/>
</dbReference>
<organism evidence="10 11">
    <name type="scientific">Papiliotrema laurentii</name>
    <name type="common">Cryptococcus laurentii</name>
    <dbReference type="NCBI Taxonomy" id="5418"/>
    <lineage>
        <taxon>Eukaryota</taxon>
        <taxon>Fungi</taxon>
        <taxon>Dikarya</taxon>
        <taxon>Basidiomycota</taxon>
        <taxon>Agaricomycotina</taxon>
        <taxon>Tremellomycetes</taxon>
        <taxon>Tremellales</taxon>
        <taxon>Rhynchogastremaceae</taxon>
        <taxon>Papiliotrema</taxon>
    </lineage>
</organism>
<evidence type="ECO:0000313" key="10">
    <source>
        <dbReference type="EMBL" id="KAK1924493.1"/>
    </source>
</evidence>
<feature type="transmembrane region" description="Helical" evidence="8">
    <location>
        <begin position="466"/>
        <end position="484"/>
    </location>
</feature>
<dbReference type="PIRSF" id="PIRSF006060">
    <property type="entry name" value="AA_transporter"/>
    <property type="match status" value="1"/>
</dbReference>
<evidence type="ECO:0000256" key="6">
    <source>
        <dbReference type="ARBA" id="ARBA00023136"/>
    </source>
</evidence>
<evidence type="ECO:0000313" key="11">
    <source>
        <dbReference type="Proteomes" id="UP001182556"/>
    </source>
</evidence>
<evidence type="ECO:0000256" key="1">
    <source>
        <dbReference type="ARBA" id="ARBA00004141"/>
    </source>
</evidence>
<evidence type="ECO:0000256" key="3">
    <source>
        <dbReference type="ARBA" id="ARBA00022692"/>
    </source>
</evidence>